<gene>
    <name evidence="1" type="ORF">FRZ06_15160</name>
</gene>
<protein>
    <submittedName>
        <fullName evidence="1">Biotin transporter BioY</fullName>
    </submittedName>
</protein>
<accession>A0ACD1AHN4</accession>
<sequence>MMKTKSISTLTLISLMTAVICILGPLSLPIPISPVPISLTNLAIYFAVVILGWKNGTISYLVYLFIGFAGMPVFSNFTAGPAKLLGPTGGYLIGFIFMALIAGFFVEKFPDRIYMYMVGMALGTYVTYILGTGWLAWQANLDLKAALFAGVIPYIPGDIIKMIIAAIFGTTIRKRIKKAGYLA</sequence>
<evidence type="ECO:0000313" key="2">
    <source>
        <dbReference type="Proteomes" id="UP000594014"/>
    </source>
</evidence>
<dbReference type="Proteomes" id="UP000594014">
    <property type="component" value="Chromosome"/>
</dbReference>
<dbReference type="EMBL" id="CP042469">
    <property type="protein sequence ID" value="QOX65962.1"/>
    <property type="molecule type" value="Genomic_DNA"/>
</dbReference>
<reference evidence="1" key="1">
    <citation type="submission" date="2019-08" db="EMBL/GenBank/DDBJ databases">
        <title>Genome sequence of Clostridiales bacterium MT110.</title>
        <authorList>
            <person name="Cao J."/>
        </authorList>
    </citation>
    <scope>NUCLEOTIDE SEQUENCE</scope>
    <source>
        <strain evidence="1">MT110</strain>
    </source>
</reference>
<evidence type="ECO:0000313" key="1">
    <source>
        <dbReference type="EMBL" id="QOX65962.1"/>
    </source>
</evidence>
<proteinExistence type="predicted"/>
<organism evidence="1 2">
    <name type="scientific">Anoxybacterium hadale</name>
    <dbReference type="NCBI Taxonomy" id="3408580"/>
    <lineage>
        <taxon>Bacteria</taxon>
        <taxon>Bacillati</taxon>
        <taxon>Bacillota</taxon>
        <taxon>Clostridia</taxon>
        <taxon>Peptostreptococcales</taxon>
        <taxon>Anaerovoracaceae</taxon>
        <taxon>Anoxybacterium</taxon>
    </lineage>
</organism>
<name>A0ACD1AHN4_9FIRM</name>
<keyword evidence="2" id="KW-1185">Reference proteome</keyword>